<evidence type="ECO:0000256" key="1">
    <source>
        <dbReference type="SAM" id="MobiDB-lite"/>
    </source>
</evidence>
<feature type="region of interest" description="Disordered" evidence="1">
    <location>
        <begin position="371"/>
        <end position="515"/>
    </location>
</feature>
<dbReference type="GeneID" id="54454700"/>
<evidence type="ECO:0000313" key="4">
    <source>
        <dbReference type="RefSeq" id="XP_033579157.1"/>
    </source>
</evidence>
<feature type="region of interest" description="Disordered" evidence="1">
    <location>
        <begin position="1"/>
        <end position="45"/>
    </location>
</feature>
<name>A0A6A6YUY5_9PEZI</name>
<feature type="compositionally biased region" description="Basic and acidic residues" evidence="1">
    <location>
        <begin position="468"/>
        <end position="477"/>
    </location>
</feature>
<evidence type="ECO:0000313" key="2">
    <source>
        <dbReference type="EMBL" id="KAF2812193.1"/>
    </source>
</evidence>
<feature type="compositionally biased region" description="Polar residues" evidence="1">
    <location>
        <begin position="34"/>
        <end position="45"/>
    </location>
</feature>
<accession>A0A6A6YUY5</accession>
<reference evidence="4" key="2">
    <citation type="submission" date="2020-04" db="EMBL/GenBank/DDBJ databases">
        <authorList>
            <consortium name="NCBI Genome Project"/>
        </authorList>
    </citation>
    <scope>NUCLEOTIDE SEQUENCE</scope>
    <source>
        <strain evidence="4">CBS 304.34</strain>
    </source>
</reference>
<dbReference type="Proteomes" id="UP000504636">
    <property type="component" value="Unplaced"/>
</dbReference>
<reference evidence="2 4" key="1">
    <citation type="journal article" date="2020" name="Stud. Mycol.">
        <title>101 Dothideomycetes genomes: a test case for predicting lifestyles and emergence of pathogens.</title>
        <authorList>
            <person name="Haridas S."/>
            <person name="Albert R."/>
            <person name="Binder M."/>
            <person name="Bloem J."/>
            <person name="Labutti K."/>
            <person name="Salamov A."/>
            <person name="Andreopoulos B."/>
            <person name="Baker S."/>
            <person name="Barry K."/>
            <person name="Bills G."/>
            <person name="Bluhm B."/>
            <person name="Cannon C."/>
            <person name="Castanera R."/>
            <person name="Culley D."/>
            <person name="Daum C."/>
            <person name="Ezra D."/>
            <person name="Gonzalez J."/>
            <person name="Henrissat B."/>
            <person name="Kuo A."/>
            <person name="Liang C."/>
            <person name="Lipzen A."/>
            <person name="Lutzoni F."/>
            <person name="Magnuson J."/>
            <person name="Mondo S."/>
            <person name="Nolan M."/>
            <person name="Ohm R."/>
            <person name="Pangilinan J."/>
            <person name="Park H.-J."/>
            <person name="Ramirez L."/>
            <person name="Alfaro M."/>
            <person name="Sun H."/>
            <person name="Tritt A."/>
            <person name="Yoshinaga Y."/>
            <person name="Zwiers L.-H."/>
            <person name="Turgeon B."/>
            <person name="Goodwin S."/>
            <person name="Spatafora J."/>
            <person name="Crous P."/>
            <person name="Grigoriev I."/>
        </authorList>
    </citation>
    <scope>NUCLEOTIDE SEQUENCE</scope>
    <source>
        <strain evidence="2 4">CBS 304.34</strain>
    </source>
</reference>
<proteinExistence type="predicted"/>
<feature type="compositionally biased region" description="Pro residues" evidence="1">
    <location>
        <begin position="129"/>
        <end position="138"/>
    </location>
</feature>
<keyword evidence="3" id="KW-1185">Reference proteome</keyword>
<dbReference type="EMBL" id="MU003697">
    <property type="protein sequence ID" value="KAF2812193.1"/>
    <property type="molecule type" value="Genomic_DNA"/>
</dbReference>
<dbReference type="AlphaFoldDB" id="A0A6A6YUY5"/>
<feature type="non-terminal residue" evidence="2">
    <location>
        <position position="1"/>
    </location>
</feature>
<feature type="region of interest" description="Disordered" evidence="1">
    <location>
        <begin position="74"/>
        <end position="163"/>
    </location>
</feature>
<sequence>PRTPEVFKPTPTPSSPSSFQHHTLHHHRSCTHSPNNNTADNNPSYARTVAPSILTSLPRNSVLPRADRVLELAPNPPIPCCSITPSTTTTAVPTDPHSKVTTMSSLPPPPPSPTPSVEEPLQRSDRSRNPPPPFPPLDPNHYTSWLRPRRGPKQPKSTWEPRNVTADNAGRQMAQFTATCGLGEVLVEKLTNPYCRGVEYYDIGDYCPPAGPKPKPFEYPQHTPALARGYLAMARILIPAAISRNKALIREAAGFGENPILKSDLRWNNLIEIRKLEEQLEMPVETLTDPERDTMFLVDDCSRIAAVLKGFEEMNGKLTQYKARDWQGLKMRHVNYFKEEDEELADTVSYDPDMWYKGDVNDPDQLAEVQRRRHRAGSAVSCYSYTDNEYGDDDEEGEEEEEDGEEQERQGIAKMSQDPNSMEHLTETAPPVARRNPMFGRTSTVPLPTLARAHSTQNGRNSNKRARISTEEHTSRVEEDEYETDESSAGSELTALEDIEARLLGTNSDDEGGSD</sequence>
<gene>
    <name evidence="2 4" type="ORF">BDZ99DRAFT_263080</name>
</gene>
<feature type="compositionally biased region" description="Low complexity" evidence="1">
    <location>
        <begin position="80"/>
        <end position="94"/>
    </location>
</feature>
<dbReference type="RefSeq" id="XP_033579157.1">
    <property type="nucleotide sequence ID" value="XM_033713807.1"/>
</dbReference>
<dbReference type="OrthoDB" id="10562330at2759"/>
<reference evidence="4" key="3">
    <citation type="submission" date="2025-04" db="UniProtKB">
        <authorList>
            <consortium name="RefSeq"/>
        </authorList>
    </citation>
    <scope>IDENTIFICATION</scope>
    <source>
        <strain evidence="4">CBS 304.34</strain>
    </source>
</reference>
<evidence type="ECO:0000313" key="3">
    <source>
        <dbReference type="Proteomes" id="UP000504636"/>
    </source>
</evidence>
<organism evidence="2">
    <name type="scientific">Mytilinidion resinicola</name>
    <dbReference type="NCBI Taxonomy" id="574789"/>
    <lineage>
        <taxon>Eukaryota</taxon>
        <taxon>Fungi</taxon>
        <taxon>Dikarya</taxon>
        <taxon>Ascomycota</taxon>
        <taxon>Pezizomycotina</taxon>
        <taxon>Dothideomycetes</taxon>
        <taxon>Pleosporomycetidae</taxon>
        <taxon>Mytilinidiales</taxon>
        <taxon>Mytilinidiaceae</taxon>
        <taxon>Mytilinidion</taxon>
    </lineage>
</organism>
<feature type="compositionally biased region" description="Acidic residues" evidence="1">
    <location>
        <begin position="389"/>
        <end position="406"/>
    </location>
</feature>
<protein>
    <submittedName>
        <fullName evidence="2 4">Uncharacterized protein</fullName>
    </submittedName>
</protein>